<evidence type="ECO:0000256" key="3">
    <source>
        <dbReference type="ARBA" id="ARBA00023082"/>
    </source>
</evidence>
<evidence type="ECO:0000256" key="4">
    <source>
        <dbReference type="ARBA" id="ARBA00023163"/>
    </source>
</evidence>
<dbReference type="InterPro" id="IPR013249">
    <property type="entry name" value="RNA_pol_sigma70_r4_t2"/>
</dbReference>
<dbReference type="InterPro" id="IPR013324">
    <property type="entry name" value="RNA_pol_sigma_r3/r4-like"/>
</dbReference>
<keyword evidence="3" id="KW-0731">Sigma factor</keyword>
<organism evidence="7 8">
    <name type="scientific">Sphingobacterium hotanense</name>
    <dbReference type="NCBI Taxonomy" id="649196"/>
    <lineage>
        <taxon>Bacteria</taxon>
        <taxon>Pseudomonadati</taxon>
        <taxon>Bacteroidota</taxon>
        <taxon>Sphingobacteriia</taxon>
        <taxon>Sphingobacteriales</taxon>
        <taxon>Sphingobacteriaceae</taxon>
        <taxon>Sphingobacterium</taxon>
    </lineage>
</organism>
<evidence type="ECO:0000256" key="1">
    <source>
        <dbReference type="ARBA" id="ARBA00010641"/>
    </source>
</evidence>
<dbReference type="Pfam" id="PF04542">
    <property type="entry name" value="Sigma70_r2"/>
    <property type="match status" value="1"/>
</dbReference>
<feature type="domain" description="RNA polymerase sigma factor 70 region 4 type 2" evidence="6">
    <location>
        <begin position="123"/>
        <end position="172"/>
    </location>
</feature>
<reference evidence="7" key="1">
    <citation type="submission" date="2020-06" db="EMBL/GenBank/DDBJ databases">
        <authorList>
            <person name="Dong N."/>
        </authorList>
    </citation>
    <scope>NUCLEOTIDE SEQUENCE</scope>
    <source>
        <strain evidence="7">R1692</strain>
    </source>
</reference>
<sequence length="192" mass="22429">MEASQNDHLLIQELQNGNSAAFALIYERYADRVYALAFSFLKDEGWAEDLLQDVFWKLWETREKLDKQDRLWTYLFVLTKHRALNKIREIKNSRQKMDHLLLKSDNLRSSENASIGQKELVSCIETAKTLMSPQQRLVFELCKVEGLSYSQAGERLAIAPNTVKNHMVQSLKILRSYLHKCGYITFLLLFLK</sequence>
<dbReference type="InterPro" id="IPR036388">
    <property type="entry name" value="WH-like_DNA-bd_sf"/>
</dbReference>
<reference evidence="7" key="2">
    <citation type="journal article" date="2022" name="Sci. Total Environ.">
        <title>Prevalence, transmission, and molecular epidemiology of tet(X)-positive bacteria among humans, animals, and environmental niches in China: An epidemiological, and genomic-based study.</title>
        <authorList>
            <person name="Dong N."/>
            <person name="Zeng Y."/>
            <person name="Cai C."/>
            <person name="Sun C."/>
            <person name="Lu J."/>
            <person name="Liu C."/>
            <person name="Zhou H."/>
            <person name="Sun Q."/>
            <person name="Shu L."/>
            <person name="Wang H."/>
            <person name="Wang Y."/>
            <person name="Wang S."/>
            <person name="Wu C."/>
            <person name="Chan E.W."/>
            <person name="Chen G."/>
            <person name="Shen Z."/>
            <person name="Chen S."/>
            <person name="Zhang R."/>
        </authorList>
    </citation>
    <scope>NUCLEOTIDE SEQUENCE</scope>
    <source>
        <strain evidence="7">R1692</strain>
    </source>
</reference>
<dbReference type="Proteomes" id="UP001170954">
    <property type="component" value="Unassembled WGS sequence"/>
</dbReference>
<proteinExistence type="inferred from homology"/>
<comment type="similarity">
    <text evidence="1">Belongs to the sigma-70 factor family. ECF subfamily.</text>
</comment>
<evidence type="ECO:0000313" key="8">
    <source>
        <dbReference type="Proteomes" id="UP001170954"/>
    </source>
</evidence>
<keyword evidence="2" id="KW-0805">Transcription regulation</keyword>
<evidence type="ECO:0000259" key="6">
    <source>
        <dbReference type="Pfam" id="PF08281"/>
    </source>
</evidence>
<dbReference type="Pfam" id="PF08281">
    <property type="entry name" value="Sigma70_r4_2"/>
    <property type="match status" value="1"/>
</dbReference>
<name>A0ABT7NRX9_9SPHI</name>
<dbReference type="NCBIfam" id="TIGR02937">
    <property type="entry name" value="sigma70-ECF"/>
    <property type="match status" value="1"/>
</dbReference>
<dbReference type="RefSeq" id="WP_286652136.1">
    <property type="nucleotide sequence ID" value="NZ_JACAGK010000062.1"/>
</dbReference>
<protein>
    <submittedName>
        <fullName evidence="7">Sigma-70 family RNA polymerase sigma factor</fullName>
    </submittedName>
</protein>
<dbReference type="Gene3D" id="1.10.10.10">
    <property type="entry name" value="Winged helix-like DNA-binding domain superfamily/Winged helix DNA-binding domain"/>
    <property type="match status" value="1"/>
</dbReference>
<feature type="domain" description="RNA polymerase sigma-70 region 2" evidence="5">
    <location>
        <begin position="25"/>
        <end position="89"/>
    </location>
</feature>
<accession>A0ABT7NRX9</accession>
<dbReference type="InterPro" id="IPR013325">
    <property type="entry name" value="RNA_pol_sigma_r2"/>
</dbReference>
<dbReference type="SUPFAM" id="SSF88946">
    <property type="entry name" value="Sigma2 domain of RNA polymerase sigma factors"/>
    <property type="match status" value="1"/>
</dbReference>
<keyword evidence="4" id="KW-0804">Transcription</keyword>
<dbReference type="PANTHER" id="PTHR43133:SF46">
    <property type="entry name" value="RNA POLYMERASE SIGMA-70 FACTOR ECF SUBFAMILY"/>
    <property type="match status" value="1"/>
</dbReference>
<evidence type="ECO:0000259" key="5">
    <source>
        <dbReference type="Pfam" id="PF04542"/>
    </source>
</evidence>
<dbReference type="PANTHER" id="PTHR43133">
    <property type="entry name" value="RNA POLYMERASE ECF-TYPE SIGMA FACTO"/>
    <property type="match status" value="1"/>
</dbReference>
<dbReference type="EMBL" id="JACAGK010000062">
    <property type="protein sequence ID" value="MDM1049910.1"/>
    <property type="molecule type" value="Genomic_DNA"/>
</dbReference>
<gene>
    <name evidence="7" type="ORF">HX018_16850</name>
</gene>
<dbReference type="InterPro" id="IPR007627">
    <property type="entry name" value="RNA_pol_sigma70_r2"/>
</dbReference>
<dbReference type="SUPFAM" id="SSF88659">
    <property type="entry name" value="Sigma3 and sigma4 domains of RNA polymerase sigma factors"/>
    <property type="match status" value="1"/>
</dbReference>
<evidence type="ECO:0000313" key="7">
    <source>
        <dbReference type="EMBL" id="MDM1049910.1"/>
    </source>
</evidence>
<dbReference type="InterPro" id="IPR039425">
    <property type="entry name" value="RNA_pol_sigma-70-like"/>
</dbReference>
<dbReference type="InterPro" id="IPR014284">
    <property type="entry name" value="RNA_pol_sigma-70_dom"/>
</dbReference>
<comment type="caution">
    <text evidence="7">The sequence shown here is derived from an EMBL/GenBank/DDBJ whole genome shotgun (WGS) entry which is preliminary data.</text>
</comment>
<keyword evidence="8" id="KW-1185">Reference proteome</keyword>
<evidence type="ECO:0000256" key="2">
    <source>
        <dbReference type="ARBA" id="ARBA00023015"/>
    </source>
</evidence>
<dbReference type="Gene3D" id="1.10.1740.10">
    <property type="match status" value="1"/>
</dbReference>